<gene>
    <name evidence="2" type="ORF">GWI72_00095</name>
</gene>
<feature type="region of interest" description="Disordered" evidence="1">
    <location>
        <begin position="1"/>
        <end position="46"/>
    </location>
</feature>
<comment type="caution">
    <text evidence="2">The sequence shown here is derived from an EMBL/GenBank/DDBJ whole genome shotgun (WGS) entry which is preliminary data.</text>
</comment>
<sequence>MAQANGASAGADNVAAAGGPGASGASGASGDPAEHGRRALSRRPGKFAQLSVQDMGILERTIRSQVSDLVGALHGLRSEGMVKEALRREPRGQ</sequence>
<protein>
    <submittedName>
        <fullName evidence="2">Uncharacterized protein</fullName>
    </submittedName>
</protein>
<dbReference type="Proteomes" id="UP000586722">
    <property type="component" value="Unassembled WGS sequence"/>
</dbReference>
<dbReference type="AlphaFoldDB" id="A0A7X5J7F4"/>
<keyword evidence="3" id="KW-1185">Reference proteome</keyword>
<dbReference type="RefSeq" id="WP_161707347.1">
    <property type="nucleotide sequence ID" value="NZ_JAABLQ010000001.1"/>
</dbReference>
<reference evidence="3" key="1">
    <citation type="submission" date="2020-01" db="EMBL/GenBank/DDBJ databases">
        <authorList>
            <person name="Fang Y."/>
            <person name="Sun R."/>
            <person name="Nie L."/>
            <person name="He J."/>
            <person name="Hao L."/>
            <person name="Wang L."/>
            <person name="Su S."/>
            <person name="Lv E."/>
            <person name="Zhang Z."/>
            <person name="Xie R."/>
            <person name="Liu H."/>
        </authorList>
    </citation>
    <scope>NUCLEOTIDE SEQUENCE [LARGE SCALE GENOMIC DNA]</scope>
    <source>
        <strain evidence="3">XCT-53</strain>
    </source>
</reference>
<dbReference type="EMBL" id="JAABLQ010000001">
    <property type="protein sequence ID" value="NBN76662.1"/>
    <property type="molecule type" value="Genomic_DNA"/>
</dbReference>
<accession>A0A7X5J7F4</accession>
<name>A0A7X5J7F4_9HYPH</name>
<proteinExistence type="predicted"/>
<organism evidence="2 3">
    <name type="scientific">Pannonibacter tanglangensis</name>
    <dbReference type="NCBI Taxonomy" id="2750084"/>
    <lineage>
        <taxon>Bacteria</taxon>
        <taxon>Pseudomonadati</taxon>
        <taxon>Pseudomonadota</taxon>
        <taxon>Alphaproteobacteria</taxon>
        <taxon>Hyphomicrobiales</taxon>
        <taxon>Stappiaceae</taxon>
        <taxon>Pannonibacter</taxon>
    </lineage>
</organism>
<feature type="compositionally biased region" description="Low complexity" evidence="1">
    <location>
        <begin position="1"/>
        <end position="17"/>
    </location>
</feature>
<evidence type="ECO:0000313" key="3">
    <source>
        <dbReference type="Proteomes" id="UP000586722"/>
    </source>
</evidence>
<evidence type="ECO:0000256" key="1">
    <source>
        <dbReference type="SAM" id="MobiDB-lite"/>
    </source>
</evidence>
<evidence type="ECO:0000313" key="2">
    <source>
        <dbReference type="EMBL" id="NBN76662.1"/>
    </source>
</evidence>